<evidence type="ECO:0000259" key="1">
    <source>
        <dbReference type="Pfam" id="PF24722"/>
    </source>
</evidence>
<dbReference type="Pfam" id="PF24722">
    <property type="entry name" value="DUF7674"/>
    <property type="match status" value="1"/>
</dbReference>
<evidence type="ECO:0000313" key="3">
    <source>
        <dbReference type="Proteomes" id="UP000004926"/>
    </source>
</evidence>
<name>H5X8K5_9PSEU</name>
<keyword evidence="3" id="KW-1185">Reference proteome</keyword>
<dbReference type="HOGENOM" id="CLU_2119355_0_0_11"/>
<gene>
    <name evidence="2" type="ORF">SacmaDRAFT_3145</name>
</gene>
<evidence type="ECO:0000313" key="2">
    <source>
        <dbReference type="EMBL" id="EHR51374.1"/>
    </source>
</evidence>
<proteinExistence type="predicted"/>
<dbReference type="AlphaFoldDB" id="H5X8K5"/>
<organism evidence="2 3">
    <name type="scientific">Saccharomonospora marina XMU15</name>
    <dbReference type="NCBI Taxonomy" id="882083"/>
    <lineage>
        <taxon>Bacteria</taxon>
        <taxon>Bacillati</taxon>
        <taxon>Actinomycetota</taxon>
        <taxon>Actinomycetes</taxon>
        <taxon>Pseudonocardiales</taxon>
        <taxon>Pseudonocardiaceae</taxon>
        <taxon>Saccharomonospora</taxon>
    </lineage>
</organism>
<protein>
    <recommendedName>
        <fullName evidence="1">DUF7674 domain-containing protein</fullName>
    </recommendedName>
</protein>
<dbReference type="InterPro" id="IPR056091">
    <property type="entry name" value="DUF7674"/>
</dbReference>
<reference evidence="2 3" key="1">
    <citation type="journal article" date="2012" name="Stand. Genomic Sci.">
        <title>Genome sequence of the ocean sediment bacterium Saccharomonospora marina type strain (XMU15(T)).</title>
        <authorList>
            <person name="Klenk H.P."/>
            <person name="Lu M."/>
            <person name="Lucas S."/>
            <person name="Lapidus A."/>
            <person name="Copeland A."/>
            <person name="Pitluck S."/>
            <person name="Goodwin L.A."/>
            <person name="Han C."/>
            <person name="Tapia R."/>
            <person name="Brambilla E.M."/>
            <person name="Potter G."/>
            <person name="Land M."/>
            <person name="Ivanova N."/>
            <person name="Rohde M."/>
            <person name="Goker M."/>
            <person name="Detter J.C."/>
            <person name="Li W.J."/>
            <person name="Kyrpides N.C."/>
            <person name="Woyke T."/>
        </authorList>
    </citation>
    <scope>NUCLEOTIDE SEQUENCE [LARGE SCALE GENOMIC DNA]</scope>
    <source>
        <strain evidence="2 3">XMU15</strain>
    </source>
</reference>
<dbReference type="RefSeq" id="WP_009154759.1">
    <property type="nucleotide sequence ID" value="NZ_CM001439.1"/>
</dbReference>
<dbReference type="EMBL" id="CM001439">
    <property type="protein sequence ID" value="EHR51374.1"/>
    <property type="molecule type" value="Genomic_DNA"/>
</dbReference>
<dbReference type="OrthoDB" id="8410617at2"/>
<accession>H5X8K5</accession>
<feature type="domain" description="DUF7674" evidence="1">
    <location>
        <begin position="12"/>
        <end position="108"/>
    </location>
</feature>
<sequence>MSASTVAAIGGLVDAHRELTPVLAEHLQDNDGELLPHLVMADIVRWLVDHRETDPEVCQSILEWLEREYTRGPEDVRGLITVSGVELIPDPGQPGSELRDLLGPELKRVDPWLV</sequence>
<dbReference type="Proteomes" id="UP000004926">
    <property type="component" value="Chromosome"/>
</dbReference>